<evidence type="ECO:0000313" key="2">
    <source>
        <dbReference type="Proteomes" id="UP000308197"/>
    </source>
</evidence>
<gene>
    <name evidence="1" type="ORF">K466DRAFT_297605</name>
</gene>
<proteinExistence type="predicted"/>
<organism evidence="1 2">
    <name type="scientific">Polyporus arcularius HHB13444</name>
    <dbReference type="NCBI Taxonomy" id="1314778"/>
    <lineage>
        <taxon>Eukaryota</taxon>
        <taxon>Fungi</taxon>
        <taxon>Dikarya</taxon>
        <taxon>Basidiomycota</taxon>
        <taxon>Agaricomycotina</taxon>
        <taxon>Agaricomycetes</taxon>
        <taxon>Polyporales</taxon>
        <taxon>Polyporaceae</taxon>
        <taxon>Polyporus</taxon>
    </lineage>
</organism>
<protein>
    <submittedName>
        <fullName evidence="1">Uncharacterized protein</fullName>
    </submittedName>
</protein>
<dbReference type="EMBL" id="ML211472">
    <property type="protein sequence ID" value="TFK82568.1"/>
    <property type="molecule type" value="Genomic_DNA"/>
</dbReference>
<name>A0A5C3P1S4_9APHY</name>
<accession>A0A5C3P1S4</accession>
<dbReference type="AlphaFoldDB" id="A0A5C3P1S4"/>
<dbReference type="Proteomes" id="UP000308197">
    <property type="component" value="Unassembled WGS sequence"/>
</dbReference>
<reference evidence="1 2" key="1">
    <citation type="journal article" date="2019" name="Nat. Ecol. Evol.">
        <title>Megaphylogeny resolves global patterns of mushroom evolution.</title>
        <authorList>
            <person name="Varga T."/>
            <person name="Krizsan K."/>
            <person name="Foldi C."/>
            <person name="Dima B."/>
            <person name="Sanchez-Garcia M."/>
            <person name="Sanchez-Ramirez S."/>
            <person name="Szollosi G.J."/>
            <person name="Szarkandi J.G."/>
            <person name="Papp V."/>
            <person name="Albert L."/>
            <person name="Andreopoulos W."/>
            <person name="Angelini C."/>
            <person name="Antonin V."/>
            <person name="Barry K.W."/>
            <person name="Bougher N.L."/>
            <person name="Buchanan P."/>
            <person name="Buyck B."/>
            <person name="Bense V."/>
            <person name="Catcheside P."/>
            <person name="Chovatia M."/>
            <person name="Cooper J."/>
            <person name="Damon W."/>
            <person name="Desjardin D."/>
            <person name="Finy P."/>
            <person name="Geml J."/>
            <person name="Haridas S."/>
            <person name="Hughes K."/>
            <person name="Justo A."/>
            <person name="Karasinski D."/>
            <person name="Kautmanova I."/>
            <person name="Kiss B."/>
            <person name="Kocsube S."/>
            <person name="Kotiranta H."/>
            <person name="LaButti K.M."/>
            <person name="Lechner B.E."/>
            <person name="Liimatainen K."/>
            <person name="Lipzen A."/>
            <person name="Lukacs Z."/>
            <person name="Mihaltcheva S."/>
            <person name="Morgado L.N."/>
            <person name="Niskanen T."/>
            <person name="Noordeloos M.E."/>
            <person name="Ohm R.A."/>
            <person name="Ortiz-Santana B."/>
            <person name="Ovrebo C."/>
            <person name="Racz N."/>
            <person name="Riley R."/>
            <person name="Savchenko A."/>
            <person name="Shiryaev A."/>
            <person name="Soop K."/>
            <person name="Spirin V."/>
            <person name="Szebenyi C."/>
            <person name="Tomsovsky M."/>
            <person name="Tulloss R.E."/>
            <person name="Uehling J."/>
            <person name="Grigoriev I.V."/>
            <person name="Vagvolgyi C."/>
            <person name="Papp T."/>
            <person name="Martin F.M."/>
            <person name="Miettinen O."/>
            <person name="Hibbett D.S."/>
            <person name="Nagy L.G."/>
        </authorList>
    </citation>
    <scope>NUCLEOTIDE SEQUENCE [LARGE SCALE GENOMIC DNA]</scope>
    <source>
        <strain evidence="1 2">HHB13444</strain>
    </source>
</reference>
<evidence type="ECO:0000313" key="1">
    <source>
        <dbReference type="EMBL" id="TFK82568.1"/>
    </source>
</evidence>
<dbReference type="InParanoid" id="A0A5C3P1S4"/>
<sequence>MCPYRHRHGATLAIPSSLAAGLSRAKTCRTSPYPAQVRKTVHSTVDTLLTHSLREQGKSMGYYRSWVPREAPIVSARGEKDLD</sequence>
<keyword evidence="2" id="KW-1185">Reference proteome</keyword>